<feature type="domain" description="CUB" evidence="4">
    <location>
        <begin position="1"/>
        <end position="93"/>
    </location>
</feature>
<evidence type="ECO:0000256" key="3">
    <source>
        <dbReference type="PROSITE-ProRule" id="PRU00059"/>
    </source>
</evidence>
<evidence type="ECO:0000313" key="6">
    <source>
        <dbReference type="Proteomes" id="UP000678393"/>
    </source>
</evidence>
<dbReference type="InterPro" id="IPR035914">
    <property type="entry name" value="Sperma_CUB_dom_sf"/>
</dbReference>
<dbReference type="AlphaFoldDB" id="A0A8S3Z604"/>
<feature type="non-terminal residue" evidence="5">
    <location>
        <position position="1"/>
    </location>
</feature>
<comment type="caution">
    <text evidence="5">The sequence shown here is derived from an EMBL/GenBank/DDBJ whole genome shotgun (WGS) entry which is preliminary data.</text>
</comment>
<dbReference type="PANTHER" id="PTHR24251">
    <property type="entry name" value="OVOCHYMASE-RELATED"/>
    <property type="match status" value="1"/>
</dbReference>
<dbReference type="EMBL" id="CAJHNH020001236">
    <property type="protein sequence ID" value="CAG5122176.1"/>
    <property type="molecule type" value="Genomic_DNA"/>
</dbReference>
<keyword evidence="2" id="KW-1015">Disulfide bond</keyword>
<evidence type="ECO:0000313" key="5">
    <source>
        <dbReference type="EMBL" id="CAG5122176.1"/>
    </source>
</evidence>
<dbReference type="InterPro" id="IPR000859">
    <property type="entry name" value="CUB_dom"/>
</dbReference>
<gene>
    <name evidence="5" type="ORF">CUNI_LOCUS7734</name>
</gene>
<evidence type="ECO:0000259" key="4">
    <source>
        <dbReference type="PROSITE" id="PS01180"/>
    </source>
</evidence>
<feature type="non-terminal residue" evidence="5">
    <location>
        <position position="93"/>
    </location>
</feature>
<dbReference type="OrthoDB" id="5975444at2759"/>
<accession>A0A8S3Z604</accession>
<organism evidence="5 6">
    <name type="scientific">Candidula unifasciata</name>
    <dbReference type="NCBI Taxonomy" id="100452"/>
    <lineage>
        <taxon>Eukaryota</taxon>
        <taxon>Metazoa</taxon>
        <taxon>Spiralia</taxon>
        <taxon>Lophotrochozoa</taxon>
        <taxon>Mollusca</taxon>
        <taxon>Gastropoda</taxon>
        <taxon>Heterobranchia</taxon>
        <taxon>Euthyneura</taxon>
        <taxon>Panpulmonata</taxon>
        <taxon>Eupulmonata</taxon>
        <taxon>Stylommatophora</taxon>
        <taxon>Helicina</taxon>
        <taxon>Helicoidea</taxon>
        <taxon>Geomitridae</taxon>
        <taxon>Candidula</taxon>
    </lineage>
</organism>
<name>A0A8S3Z604_9EUPU</name>
<proteinExistence type="predicted"/>
<dbReference type="PROSITE" id="PS01180">
    <property type="entry name" value="CUB"/>
    <property type="match status" value="1"/>
</dbReference>
<dbReference type="Pfam" id="PF00431">
    <property type="entry name" value="CUB"/>
    <property type="match status" value="1"/>
</dbReference>
<comment type="caution">
    <text evidence="3">Lacks conserved residue(s) required for the propagation of feature annotation.</text>
</comment>
<dbReference type="CDD" id="cd00041">
    <property type="entry name" value="CUB"/>
    <property type="match status" value="1"/>
</dbReference>
<dbReference type="SMART" id="SM00042">
    <property type="entry name" value="CUB"/>
    <property type="match status" value="1"/>
</dbReference>
<protein>
    <recommendedName>
        <fullName evidence="4">CUB domain-containing protein</fullName>
    </recommendedName>
</protein>
<sequence length="93" mass="10237">CVEELAEQSGVISSPNYPDNYPDNAQCKLTITAKENEVIDLRVYDGATVNSPLLAVLCRIMSQTELARTIIRSTGNRMLVVFESDDSGQRPGF</sequence>
<keyword evidence="6" id="KW-1185">Reference proteome</keyword>
<keyword evidence="1" id="KW-0677">Repeat</keyword>
<evidence type="ECO:0000256" key="1">
    <source>
        <dbReference type="ARBA" id="ARBA00022737"/>
    </source>
</evidence>
<evidence type="ECO:0000256" key="2">
    <source>
        <dbReference type="ARBA" id="ARBA00023157"/>
    </source>
</evidence>
<dbReference type="Gene3D" id="2.60.120.290">
    <property type="entry name" value="Spermadhesin, CUB domain"/>
    <property type="match status" value="2"/>
</dbReference>
<dbReference type="Proteomes" id="UP000678393">
    <property type="component" value="Unassembled WGS sequence"/>
</dbReference>
<reference evidence="5" key="1">
    <citation type="submission" date="2021-04" db="EMBL/GenBank/DDBJ databases">
        <authorList>
            <consortium name="Molecular Ecology Group"/>
        </authorList>
    </citation>
    <scope>NUCLEOTIDE SEQUENCE</scope>
</reference>
<dbReference type="SUPFAM" id="SSF49854">
    <property type="entry name" value="Spermadhesin, CUB domain"/>
    <property type="match status" value="1"/>
</dbReference>